<dbReference type="EMBL" id="DS469511">
    <property type="protein sequence ID" value="EDO48957.1"/>
    <property type="molecule type" value="Genomic_DNA"/>
</dbReference>
<dbReference type="GO" id="GO:0030151">
    <property type="term" value="F:molybdenum ion binding"/>
    <property type="evidence" value="ECO:0007669"/>
    <property type="project" value="InterPro"/>
</dbReference>
<gene>
    <name evidence="5" type="ORF">NEMVEDRAFT_v1g82242</name>
</gene>
<dbReference type="Pfam" id="PF03473">
    <property type="entry name" value="MOSC"/>
    <property type="match status" value="1"/>
</dbReference>
<evidence type="ECO:0000259" key="4">
    <source>
        <dbReference type="PROSITE" id="PS51340"/>
    </source>
</evidence>
<dbReference type="InterPro" id="IPR015421">
    <property type="entry name" value="PyrdxlP-dep_Trfase_major"/>
</dbReference>
<evidence type="ECO:0000256" key="3">
    <source>
        <dbReference type="ARBA" id="ARBA00023150"/>
    </source>
</evidence>
<dbReference type="GO" id="GO:0006777">
    <property type="term" value="P:Mo-molybdopterin cofactor biosynthetic process"/>
    <property type="evidence" value="ECO:0007669"/>
    <property type="project" value="UniProtKB-KW"/>
</dbReference>
<evidence type="ECO:0000256" key="1">
    <source>
        <dbReference type="ARBA" id="ARBA00022679"/>
    </source>
</evidence>
<dbReference type="SUPFAM" id="SSF53383">
    <property type="entry name" value="PLP-dependent transferases"/>
    <property type="match status" value="1"/>
</dbReference>
<dbReference type="InterPro" id="IPR000192">
    <property type="entry name" value="Aminotrans_V_dom"/>
</dbReference>
<sequence length="750" mass="83807">SPDAVYLDNIAAAQYPKSLLERFQADLTMNVYSNPHSGSQSSQHTTEIITDVRHRILRHFNSSADEYSVIFTAGATAALKIVAESFDWKLGACFCYLQNSHTSVVGVREVAVKYDVRPVCINEQELVGKEVNQDWLNKRTGLTLGDSSYDVLGPNLFAYPAMCNFSGKKFPLSWVGSIQNSSLPGQDGRNSWYVLLDASSHVSTSPLDLQVCPADFIPVSFYKIFGFPTGLGALLVRNKSGNVLKKVYYGGGTALATISSERFHVLKKGIDERFEDGTLPYLDIIALRHAFDVLGQMTGSMSAVSDHTFSLARYVFQELVQLKHENGTPVFQMYCGTDFSSEQTQGPVINFNVVRANGECVGYTKVGQLANLSNIHLRTGCFCNTGACQYYLKLSNDKVKSHFQAGHVCGDQFDLIDGQPTGSVRISFGYMSNFSDAWKFVQFLKKCFVEKQAFPSLESCVCEENMREVKGAMDDGAVKKKLNDNLQDDSRKDVFHLEQICLYPVKSCAAYKVSNWRIGPRGLKYDRQWMVITESGACVSQKREPKLCLIKPSIDQESGLLLLDAPGMPTLQVPLCQKGSELIRQSKVNICGDRVESDDCGDEAANWLRDYFKKSYRLAQQKSDDCRGSKGDGKQLLSLANTSQYLLISRASALEIHRQMMTCNVERSEVLAVDNILDRFRANLVISGEKPFDEDSWQFMKIGQEHFEFQSVCTRCRMVGNDQETGRTMTEPLKTLGRLRGTKVKYNDQP</sequence>
<keyword evidence="1" id="KW-0808">Transferase</keyword>
<dbReference type="PANTHER" id="PTHR14237">
    <property type="entry name" value="MOLYBDOPTERIN COFACTOR SULFURASE MOSC"/>
    <property type="match status" value="1"/>
</dbReference>
<dbReference type="GO" id="GO:0043545">
    <property type="term" value="P:molybdopterin cofactor metabolic process"/>
    <property type="evidence" value="ECO:0000318"/>
    <property type="project" value="GO_Central"/>
</dbReference>
<feature type="domain" description="MOSC" evidence="4">
    <location>
        <begin position="616"/>
        <end position="750"/>
    </location>
</feature>
<accession>A7RI26</accession>
<evidence type="ECO:0000313" key="6">
    <source>
        <dbReference type="Proteomes" id="UP000001593"/>
    </source>
</evidence>
<dbReference type="GO" id="GO:0030170">
    <property type="term" value="F:pyridoxal phosphate binding"/>
    <property type="evidence" value="ECO:0007669"/>
    <property type="project" value="InterPro"/>
</dbReference>
<dbReference type="KEGG" id="nve:5521332"/>
<dbReference type="Proteomes" id="UP000001593">
    <property type="component" value="Unassembled WGS sequence"/>
</dbReference>
<reference evidence="5 6" key="1">
    <citation type="journal article" date="2007" name="Science">
        <title>Sea anemone genome reveals ancestral eumetazoan gene repertoire and genomic organization.</title>
        <authorList>
            <person name="Putnam N.H."/>
            <person name="Srivastava M."/>
            <person name="Hellsten U."/>
            <person name="Dirks B."/>
            <person name="Chapman J."/>
            <person name="Salamov A."/>
            <person name="Terry A."/>
            <person name="Shapiro H."/>
            <person name="Lindquist E."/>
            <person name="Kapitonov V.V."/>
            <person name="Jurka J."/>
            <person name="Genikhovich G."/>
            <person name="Grigoriev I.V."/>
            <person name="Lucas S.M."/>
            <person name="Steele R.E."/>
            <person name="Finnerty J.R."/>
            <person name="Technau U."/>
            <person name="Martindale M.Q."/>
            <person name="Rokhsar D.S."/>
        </authorList>
    </citation>
    <scope>NUCLEOTIDE SEQUENCE [LARGE SCALE GENOMIC DNA]</scope>
    <source>
        <strain evidence="6">CH2 X CH6</strain>
    </source>
</reference>
<organism evidence="5 6">
    <name type="scientific">Nematostella vectensis</name>
    <name type="common">Starlet sea anemone</name>
    <dbReference type="NCBI Taxonomy" id="45351"/>
    <lineage>
        <taxon>Eukaryota</taxon>
        <taxon>Metazoa</taxon>
        <taxon>Cnidaria</taxon>
        <taxon>Anthozoa</taxon>
        <taxon>Hexacorallia</taxon>
        <taxon>Actiniaria</taxon>
        <taxon>Edwardsiidae</taxon>
        <taxon>Nematostella</taxon>
    </lineage>
</organism>
<dbReference type="InterPro" id="IPR005303">
    <property type="entry name" value="MOCOS_middle"/>
</dbReference>
<dbReference type="AlphaFoldDB" id="A7RI26"/>
<dbReference type="Pfam" id="PF00266">
    <property type="entry name" value="Aminotran_5"/>
    <property type="match status" value="1"/>
</dbReference>
<proteinExistence type="inferred from homology"/>
<dbReference type="PhylomeDB" id="A7RI26"/>
<dbReference type="InterPro" id="IPR005302">
    <property type="entry name" value="MoCF_Sase_C"/>
</dbReference>
<dbReference type="InterPro" id="IPR015424">
    <property type="entry name" value="PyrdxlP-dep_Trfase"/>
</dbReference>
<name>A7RI26_NEMVE</name>
<dbReference type="HAMAP" id="MF_03050">
    <property type="entry name" value="MOCOS"/>
    <property type="match status" value="1"/>
</dbReference>
<dbReference type="STRING" id="45351.A7RI26"/>
<feature type="non-terminal residue" evidence="5">
    <location>
        <position position="1"/>
    </location>
</feature>
<keyword evidence="3" id="KW-0501">Molybdenum cofactor biosynthesis</keyword>
<dbReference type="PROSITE" id="PS51340">
    <property type="entry name" value="MOSC"/>
    <property type="match status" value="1"/>
</dbReference>
<dbReference type="eggNOG" id="KOG2142">
    <property type="taxonomic scope" value="Eukaryota"/>
</dbReference>
<evidence type="ECO:0000313" key="5">
    <source>
        <dbReference type="EMBL" id="EDO48957.1"/>
    </source>
</evidence>
<keyword evidence="6" id="KW-1185">Reference proteome</keyword>
<dbReference type="SUPFAM" id="SSF141673">
    <property type="entry name" value="MOSC N-terminal domain-like"/>
    <property type="match status" value="1"/>
</dbReference>
<protein>
    <recommendedName>
        <fullName evidence="4">MOSC domain-containing protein</fullName>
    </recommendedName>
</protein>
<dbReference type="Gene3D" id="3.40.640.10">
    <property type="entry name" value="Type I PLP-dependent aspartate aminotransferase-like (Major domain)"/>
    <property type="match status" value="1"/>
</dbReference>
<dbReference type="InterPro" id="IPR028886">
    <property type="entry name" value="MoCo_sulfurase"/>
</dbReference>
<dbReference type="GO" id="GO:0008265">
    <property type="term" value="F:molybdenum cofactor sulfurtransferase activity"/>
    <property type="evidence" value="ECO:0000318"/>
    <property type="project" value="GO_Central"/>
</dbReference>
<evidence type="ECO:0000256" key="2">
    <source>
        <dbReference type="ARBA" id="ARBA00022898"/>
    </source>
</evidence>
<dbReference type="Pfam" id="PF03476">
    <property type="entry name" value="MOSC_N"/>
    <property type="match status" value="1"/>
</dbReference>
<keyword evidence="2" id="KW-0663">Pyridoxal phosphate</keyword>
<dbReference type="PANTHER" id="PTHR14237:SF80">
    <property type="entry name" value="MOLYBDENUM COFACTOR SULFURASE"/>
    <property type="match status" value="1"/>
</dbReference>
<dbReference type="InParanoid" id="A7RI26"/>
<dbReference type="OMA" id="PCTRCQM"/>
<dbReference type="HOGENOM" id="CLU_010913_0_1_1"/>